<feature type="transmembrane region" description="Helical" evidence="6">
    <location>
        <begin position="179"/>
        <end position="204"/>
    </location>
</feature>
<sequence length="257" mass="26835">MDWIVENLGMILDLSVVHLRQSLIAIVCGFALSVPLGWAAWRYTRLRGWIIVATGLLYTIPSLALFMLLPALFGYSAISELNLVIALTIYAIAILVRAVADGLDSVDPVVRESATALGYGPLRRFLTVEFPLAGPVILAGLRVAAVSTISLATVGILIGVTNLGYLFTAGLQRRLIEEVFAGVVAVLLIALVVDLLLVLLGRALMPWTRLGTRRGSGSGTRSGADAGDRAASAVIDPAGDPAAIEPGALPVAGGGRG</sequence>
<comment type="subcellular location">
    <subcellularLocation>
        <location evidence="6">Cell membrane</location>
        <topology evidence="6">Multi-pass membrane protein</topology>
    </subcellularLocation>
    <subcellularLocation>
        <location evidence="1">Membrane</location>
        <topology evidence="1">Multi-pass membrane protein</topology>
    </subcellularLocation>
</comment>
<evidence type="ECO:0000256" key="3">
    <source>
        <dbReference type="ARBA" id="ARBA00022692"/>
    </source>
</evidence>
<protein>
    <submittedName>
        <fullName evidence="9">ABC transporter permease</fullName>
    </submittedName>
</protein>
<dbReference type="OrthoDB" id="3233284at2"/>
<evidence type="ECO:0000256" key="6">
    <source>
        <dbReference type="RuleBase" id="RU363032"/>
    </source>
</evidence>
<reference evidence="9 10" key="1">
    <citation type="submission" date="2018-08" db="EMBL/GenBank/DDBJ databases">
        <title>Isolation, diversity and antifungal activity of Actinobacteria from cow dung.</title>
        <authorList>
            <person name="Ling L."/>
        </authorList>
    </citation>
    <scope>NUCLEOTIDE SEQUENCE [LARGE SCALE GENOMIC DNA]</scope>
    <source>
        <strain evidence="9 10">NEAU-LLE</strain>
    </source>
</reference>
<feature type="region of interest" description="Disordered" evidence="7">
    <location>
        <begin position="236"/>
        <end position="257"/>
    </location>
</feature>
<dbReference type="InterPro" id="IPR000515">
    <property type="entry name" value="MetI-like"/>
</dbReference>
<dbReference type="InterPro" id="IPR051204">
    <property type="entry name" value="ABC_transp_perm/SBD"/>
</dbReference>
<dbReference type="EMBL" id="QUAB01000035">
    <property type="protein sequence ID" value="REJ06424.1"/>
    <property type="molecule type" value="Genomic_DNA"/>
</dbReference>
<keyword evidence="4 6" id="KW-1133">Transmembrane helix</keyword>
<dbReference type="PANTHER" id="PTHR30177:SF4">
    <property type="entry name" value="OSMOPROTECTANT IMPORT PERMEASE PROTEIN OSMW"/>
    <property type="match status" value="1"/>
</dbReference>
<keyword evidence="5 6" id="KW-0472">Membrane</keyword>
<feature type="transmembrane region" description="Helical" evidence="6">
    <location>
        <begin position="22"/>
        <end position="41"/>
    </location>
</feature>
<dbReference type="AlphaFoldDB" id="A0A371NV45"/>
<dbReference type="GO" id="GO:0055085">
    <property type="term" value="P:transmembrane transport"/>
    <property type="evidence" value="ECO:0007669"/>
    <property type="project" value="InterPro"/>
</dbReference>
<proteinExistence type="inferred from homology"/>
<evidence type="ECO:0000256" key="2">
    <source>
        <dbReference type="ARBA" id="ARBA00022448"/>
    </source>
</evidence>
<comment type="similarity">
    <text evidence="6">Belongs to the binding-protein-dependent transport system permease family.</text>
</comment>
<name>A0A371NV45_9MICO</name>
<comment type="caution">
    <text evidence="9">The sequence shown here is derived from an EMBL/GenBank/DDBJ whole genome shotgun (WGS) entry which is preliminary data.</text>
</comment>
<evidence type="ECO:0000256" key="7">
    <source>
        <dbReference type="SAM" id="MobiDB-lite"/>
    </source>
</evidence>
<feature type="transmembrane region" description="Helical" evidence="6">
    <location>
        <begin position="143"/>
        <end position="167"/>
    </location>
</feature>
<dbReference type="Gene3D" id="1.10.3720.10">
    <property type="entry name" value="MetI-like"/>
    <property type="match status" value="1"/>
</dbReference>
<keyword evidence="3 6" id="KW-0812">Transmembrane</keyword>
<evidence type="ECO:0000256" key="1">
    <source>
        <dbReference type="ARBA" id="ARBA00004141"/>
    </source>
</evidence>
<keyword evidence="10" id="KW-1185">Reference proteome</keyword>
<feature type="transmembrane region" description="Helical" evidence="6">
    <location>
        <begin position="81"/>
        <end position="100"/>
    </location>
</feature>
<evidence type="ECO:0000259" key="8">
    <source>
        <dbReference type="PROSITE" id="PS50928"/>
    </source>
</evidence>
<keyword evidence="2 6" id="KW-0813">Transport</keyword>
<dbReference type="Pfam" id="PF00528">
    <property type="entry name" value="BPD_transp_1"/>
    <property type="match status" value="1"/>
</dbReference>
<evidence type="ECO:0000256" key="5">
    <source>
        <dbReference type="ARBA" id="ARBA00023136"/>
    </source>
</evidence>
<evidence type="ECO:0000256" key="4">
    <source>
        <dbReference type="ARBA" id="ARBA00022989"/>
    </source>
</evidence>
<feature type="domain" description="ABC transmembrane type-1" evidence="8">
    <location>
        <begin position="15"/>
        <end position="197"/>
    </location>
</feature>
<feature type="transmembrane region" description="Helical" evidence="6">
    <location>
        <begin position="48"/>
        <end position="69"/>
    </location>
</feature>
<dbReference type="PROSITE" id="PS50928">
    <property type="entry name" value="ABC_TM1"/>
    <property type="match status" value="1"/>
</dbReference>
<gene>
    <name evidence="9" type="ORF">DY023_06465</name>
</gene>
<dbReference type="Proteomes" id="UP000262172">
    <property type="component" value="Unassembled WGS sequence"/>
</dbReference>
<evidence type="ECO:0000313" key="9">
    <source>
        <dbReference type="EMBL" id="REJ06424.1"/>
    </source>
</evidence>
<dbReference type="SUPFAM" id="SSF161098">
    <property type="entry name" value="MetI-like"/>
    <property type="match status" value="1"/>
</dbReference>
<evidence type="ECO:0000313" key="10">
    <source>
        <dbReference type="Proteomes" id="UP000262172"/>
    </source>
</evidence>
<dbReference type="GO" id="GO:0005886">
    <property type="term" value="C:plasma membrane"/>
    <property type="evidence" value="ECO:0007669"/>
    <property type="project" value="UniProtKB-SubCell"/>
</dbReference>
<accession>A0A371NV45</accession>
<dbReference type="PANTHER" id="PTHR30177">
    <property type="entry name" value="GLYCINE BETAINE/L-PROLINE TRANSPORT SYSTEM PERMEASE PROTEIN PROW"/>
    <property type="match status" value="1"/>
</dbReference>
<dbReference type="RefSeq" id="WP_116241533.1">
    <property type="nucleotide sequence ID" value="NZ_QUAB01000035.1"/>
</dbReference>
<dbReference type="CDD" id="cd06261">
    <property type="entry name" value="TM_PBP2"/>
    <property type="match status" value="1"/>
</dbReference>
<dbReference type="InterPro" id="IPR035906">
    <property type="entry name" value="MetI-like_sf"/>
</dbReference>
<organism evidence="9 10">
    <name type="scientific">Microbacterium bovistercoris</name>
    <dbReference type="NCBI Taxonomy" id="2293570"/>
    <lineage>
        <taxon>Bacteria</taxon>
        <taxon>Bacillati</taxon>
        <taxon>Actinomycetota</taxon>
        <taxon>Actinomycetes</taxon>
        <taxon>Micrococcales</taxon>
        <taxon>Microbacteriaceae</taxon>
        <taxon>Microbacterium</taxon>
    </lineage>
</organism>
<dbReference type="GO" id="GO:0031460">
    <property type="term" value="P:glycine betaine transport"/>
    <property type="evidence" value="ECO:0007669"/>
    <property type="project" value="TreeGrafter"/>
</dbReference>